<dbReference type="EMBL" id="JXTP01000008">
    <property type="protein sequence ID" value="KIU30025.1"/>
    <property type="molecule type" value="Genomic_DNA"/>
</dbReference>
<evidence type="ECO:0000313" key="2">
    <source>
        <dbReference type="Proteomes" id="UP000033203"/>
    </source>
</evidence>
<dbReference type="AlphaFoldDB" id="A0A0D1MC94"/>
<name>A0A0D1MC94_9SPHN</name>
<accession>A0A0D1MC94</accession>
<proteinExistence type="predicted"/>
<comment type="caution">
    <text evidence="1">The sequence shown here is derived from an EMBL/GenBank/DDBJ whole genome shotgun (WGS) entry which is preliminary data.</text>
</comment>
<reference evidence="1 2" key="1">
    <citation type="submission" date="2015-01" db="EMBL/GenBank/DDBJ databases">
        <title>Genome of Sphingomonas taxi strain 30a.</title>
        <authorList>
            <person name="Eevers N."/>
            <person name="Van Hamme J."/>
            <person name="Bottos E."/>
            <person name="Weyens N."/>
            <person name="Vangronsveld J."/>
        </authorList>
    </citation>
    <scope>NUCLEOTIDE SEQUENCE [LARGE SCALE GENOMIC DNA]</scope>
    <source>
        <strain evidence="1 2">30a</strain>
    </source>
</reference>
<gene>
    <name evidence="1" type="ORF">SR41_01665</name>
</gene>
<organism evidence="1 2">
    <name type="scientific">Sphingomonas melonis</name>
    <dbReference type="NCBI Taxonomy" id="152682"/>
    <lineage>
        <taxon>Bacteria</taxon>
        <taxon>Pseudomonadati</taxon>
        <taxon>Pseudomonadota</taxon>
        <taxon>Alphaproteobacteria</taxon>
        <taxon>Sphingomonadales</taxon>
        <taxon>Sphingomonadaceae</taxon>
        <taxon>Sphingomonas</taxon>
    </lineage>
</organism>
<dbReference type="PATRIC" id="fig|1549858.7.peg.3703"/>
<evidence type="ECO:0000313" key="1">
    <source>
        <dbReference type="EMBL" id="KIU30025.1"/>
    </source>
</evidence>
<evidence type="ECO:0008006" key="3">
    <source>
        <dbReference type="Google" id="ProtNLM"/>
    </source>
</evidence>
<protein>
    <recommendedName>
        <fullName evidence="3">Hemerythrin-like domain-containing protein</fullName>
    </recommendedName>
</protein>
<dbReference type="Proteomes" id="UP000033203">
    <property type="component" value="Unassembled WGS sequence"/>
</dbReference>
<sequence length="130" mass="15207">MHDLHHDHDELRTLMHSFAMAMDQSTGFDADLQRARVKFYQTFQAHVAREEACCQQLPADDPIRIQGAADMQVLIRDYSAQVAAWPPQRVKAKFPAYRRAVLMLQARLRRRLDWEERHLHPRLSAFSRAA</sequence>